<dbReference type="PANTHER" id="PTHR42861">
    <property type="entry name" value="CALCIUM-TRANSPORTING ATPASE"/>
    <property type="match status" value="1"/>
</dbReference>
<dbReference type="Gene3D" id="2.70.150.10">
    <property type="entry name" value="Calcium-transporting ATPase, cytoplasmic transduction domain A"/>
    <property type="match status" value="1"/>
</dbReference>
<proteinExistence type="predicted"/>
<evidence type="ECO:0000313" key="2">
    <source>
        <dbReference type="EMBL" id="QQK47988.1"/>
    </source>
</evidence>
<dbReference type="GeneID" id="26229036"/>
<evidence type="ECO:0000259" key="1">
    <source>
        <dbReference type="Pfam" id="PF00122"/>
    </source>
</evidence>
<dbReference type="SUPFAM" id="SSF81653">
    <property type="entry name" value="Calcium ATPase, transduction domain A"/>
    <property type="match status" value="1"/>
</dbReference>
<dbReference type="InterPro" id="IPR059000">
    <property type="entry name" value="ATPase_P-type_domA"/>
</dbReference>
<dbReference type="Pfam" id="PF00122">
    <property type="entry name" value="E1-E2_ATPase"/>
    <property type="match status" value="1"/>
</dbReference>
<dbReference type="Gene3D" id="1.20.1110.10">
    <property type="entry name" value="Calcium-transporting ATPase, transmembrane domain"/>
    <property type="match status" value="1"/>
</dbReference>
<organism evidence="2 3">
    <name type="scientific">Penicillium digitatum</name>
    <name type="common">Green mold</name>
    <dbReference type="NCBI Taxonomy" id="36651"/>
    <lineage>
        <taxon>Eukaryota</taxon>
        <taxon>Fungi</taxon>
        <taxon>Dikarya</taxon>
        <taxon>Ascomycota</taxon>
        <taxon>Pezizomycotina</taxon>
        <taxon>Eurotiomycetes</taxon>
        <taxon>Eurotiomycetidae</taxon>
        <taxon>Eurotiales</taxon>
        <taxon>Aspergillaceae</taxon>
        <taxon>Penicillium</taxon>
    </lineage>
</organism>
<reference evidence="2 3" key="1">
    <citation type="submission" date="2020-08" db="EMBL/GenBank/DDBJ databases">
        <title>The completed genome sequence of the pathogenic ascomycete fungus Penicillium digitatum.</title>
        <authorList>
            <person name="Wang M."/>
        </authorList>
    </citation>
    <scope>NUCLEOTIDE SEQUENCE [LARGE SCALE GENOMIC DNA]</scope>
    <source>
        <strain evidence="2 3">PdW03</strain>
    </source>
</reference>
<protein>
    <submittedName>
        <fullName evidence="2">Calcium-transporting ATPase 3</fullName>
    </submittedName>
</protein>
<dbReference type="KEGG" id="pdp:PDIP_07130"/>
<dbReference type="AlphaFoldDB" id="A0A7T6XVA9"/>
<dbReference type="OMA" id="WNGEILC"/>
<dbReference type="EMBL" id="CP060779">
    <property type="protein sequence ID" value="QQK47988.1"/>
    <property type="molecule type" value="Genomic_DNA"/>
</dbReference>
<feature type="domain" description="P-type ATPase A" evidence="1">
    <location>
        <begin position="44"/>
        <end position="105"/>
    </location>
</feature>
<sequence>MALCFGIDDYVEGGVIPAVIVLNIVMGFVEDYRAETTIPSLRRLSASTCKTIRDGRVTSAMAESLVVGDIVQLPVGDIVPADLRLFDGMNVLMDEALLTGKFRPILNPPCDAILVWYRCR</sequence>
<dbReference type="SUPFAM" id="SSF81665">
    <property type="entry name" value="Calcium ATPase, transmembrane domain M"/>
    <property type="match status" value="1"/>
</dbReference>
<name>A0A7T6XVA9_PENDI</name>
<accession>A0A7T6XVA9</accession>
<evidence type="ECO:0000313" key="3">
    <source>
        <dbReference type="Proteomes" id="UP000595662"/>
    </source>
</evidence>
<dbReference type="InterPro" id="IPR023298">
    <property type="entry name" value="ATPase_P-typ_TM_dom_sf"/>
</dbReference>
<dbReference type="Proteomes" id="UP000595662">
    <property type="component" value="Chromosome 6"/>
</dbReference>
<gene>
    <name evidence="2" type="ORF">Pdw03_5623</name>
</gene>
<dbReference type="VEuPathDB" id="FungiDB:PDIP_07130"/>
<dbReference type="InterPro" id="IPR008250">
    <property type="entry name" value="ATPase_P-typ_transduc_dom_A_sf"/>
</dbReference>
<dbReference type="RefSeq" id="XP_014538098.1">
    <property type="nucleotide sequence ID" value="XM_014682612.1"/>
</dbReference>